<dbReference type="Gene3D" id="3.40.50.1110">
    <property type="entry name" value="SGNH hydrolase"/>
    <property type="match status" value="1"/>
</dbReference>
<dbReference type="Pfam" id="PF21211">
    <property type="entry name" value="FkbH_N"/>
    <property type="match status" value="1"/>
</dbReference>
<evidence type="ECO:0000313" key="2">
    <source>
        <dbReference type="EMBL" id="SEH81753.1"/>
    </source>
</evidence>
<sequence>MKELDFPFDAAYIMRKKRGLRKELLSDGSVRIKKKIAVLGGSTTDHIVSALELFLLNSGIEPEFYQSEYNKFYEDAVFGNAGLDSFSPDIIYIHTTSRNLTLIPDSPSETAEAVHSRLDEQEDIFRQVWESLEKRFSCPVIQNNFELPLFRRSGSFDGWSTCGQAAFIQRMNVFVSDWARTHKGFFVNDINYLSSVCGLTKWHNADDWYLYKYAMSTEVIPDLAYSIACIIKSVYGKNKKVIDLDLDNTLWGGVIGDDGQEGIEIGPETATGQSFSEFQSFLKGYKDYGVLLAVCSKNEEENALLGLKHPSSILAPEDFVSIKANWQPKDQNIAESADELSLGIDSFVFVDDNPAECAIVEGQLPSVQTIPVTSVHDAMYMLSRSGYFEITSLSADDMHRSEMYAANAKRAAQQKQFGSYTDYLLSLDMTAVISGFEPVYIQRVTQLTNKSNQFNLTTRRYTENEIQQLSNSSDHICLCGQLSDKFGDNGIVSVVIGKINGNALDIELWLMSCRVLKRDMELAMLDELVSQAKAKDITRLNGYYYKTAKNNMVSELYGDFGFTLDEKAENGDAVWHLDITDYKKKNKVIKTKEKELIK</sequence>
<dbReference type="InterPro" id="IPR036514">
    <property type="entry name" value="SGNH_hydro_sf"/>
</dbReference>
<dbReference type="RefSeq" id="WP_074718580.1">
    <property type="nucleotide sequence ID" value="NZ_FNWV01000014.1"/>
</dbReference>
<dbReference type="InterPro" id="IPR010037">
    <property type="entry name" value="FkbH_domain"/>
</dbReference>
<dbReference type="OrthoDB" id="323926at2"/>
<dbReference type="InterPro" id="IPR010033">
    <property type="entry name" value="HAD_SF_ppase_IIIC"/>
</dbReference>
<dbReference type="InterPro" id="IPR036412">
    <property type="entry name" value="HAD-like_sf"/>
</dbReference>
<organism evidence="2 3">
    <name type="scientific">Ruminococcus flavefaciens</name>
    <dbReference type="NCBI Taxonomy" id="1265"/>
    <lineage>
        <taxon>Bacteria</taxon>
        <taxon>Bacillati</taxon>
        <taxon>Bacillota</taxon>
        <taxon>Clostridia</taxon>
        <taxon>Eubacteriales</taxon>
        <taxon>Oscillospiraceae</taxon>
        <taxon>Ruminococcus</taxon>
    </lineage>
</organism>
<gene>
    <name evidence="2" type="ORF">SAMN02910265_02866</name>
</gene>
<dbReference type="NCBIfam" id="TIGR01686">
    <property type="entry name" value="FkbH"/>
    <property type="match status" value="1"/>
</dbReference>
<dbReference type="Gene3D" id="3.40.50.1000">
    <property type="entry name" value="HAD superfamily/HAD-like"/>
    <property type="match status" value="1"/>
</dbReference>
<dbReference type="SUPFAM" id="SSF56784">
    <property type="entry name" value="HAD-like"/>
    <property type="match status" value="1"/>
</dbReference>
<dbReference type="NCBIfam" id="TIGR01681">
    <property type="entry name" value="HAD-SF-IIIC"/>
    <property type="match status" value="1"/>
</dbReference>
<protein>
    <submittedName>
        <fullName evidence="2">HAD-superfamily phosphatase, subfamily IIIC/FkbH-like domain-containing protein</fullName>
    </submittedName>
</protein>
<dbReference type="InterPro" id="IPR023214">
    <property type="entry name" value="HAD_sf"/>
</dbReference>
<dbReference type="InterPro" id="IPR049369">
    <property type="entry name" value="BF1531-like_N"/>
</dbReference>
<dbReference type="EMBL" id="FNWV01000014">
    <property type="protein sequence ID" value="SEH81753.1"/>
    <property type="molecule type" value="Genomic_DNA"/>
</dbReference>
<feature type="domain" description="BF1531-like N-terminal" evidence="1">
    <location>
        <begin position="35"/>
        <end position="231"/>
    </location>
</feature>
<name>A0A1H6L6G2_RUMFL</name>
<evidence type="ECO:0000313" key="3">
    <source>
        <dbReference type="Proteomes" id="UP000183190"/>
    </source>
</evidence>
<dbReference type="AlphaFoldDB" id="A0A1H6L6G2"/>
<reference evidence="2 3" key="1">
    <citation type="submission" date="2016-10" db="EMBL/GenBank/DDBJ databases">
        <authorList>
            <person name="de Groot N.N."/>
        </authorList>
    </citation>
    <scope>NUCLEOTIDE SEQUENCE [LARGE SCALE GENOMIC DNA]</scope>
    <source>
        <strain evidence="2 3">YAD2003</strain>
    </source>
</reference>
<accession>A0A1H6L6G2</accession>
<dbReference type="Proteomes" id="UP000183190">
    <property type="component" value="Unassembled WGS sequence"/>
</dbReference>
<proteinExistence type="predicted"/>
<evidence type="ECO:0000259" key="1">
    <source>
        <dbReference type="Pfam" id="PF21211"/>
    </source>
</evidence>